<dbReference type="EMBL" id="CAXLJM020000160">
    <property type="protein sequence ID" value="CAL8144381.1"/>
    <property type="molecule type" value="Genomic_DNA"/>
</dbReference>
<dbReference type="InterPro" id="IPR039149">
    <property type="entry name" value="ZNF800"/>
</dbReference>
<keyword evidence="3" id="KW-1185">Reference proteome</keyword>
<gene>
    <name evidence="2" type="ORF">ODALV1_LOCUS30177</name>
</gene>
<accession>A0ABP1S5X1</accession>
<feature type="compositionally biased region" description="Polar residues" evidence="1">
    <location>
        <begin position="23"/>
        <end position="50"/>
    </location>
</feature>
<reference evidence="2 3" key="1">
    <citation type="submission" date="2024-08" db="EMBL/GenBank/DDBJ databases">
        <authorList>
            <person name="Cucini C."/>
            <person name="Frati F."/>
        </authorList>
    </citation>
    <scope>NUCLEOTIDE SEQUENCE [LARGE SCALE GENOMIC DNA]</scope>
</reference>
<evidence type="ECO:0000313" key="2">
    <source>
        <dbReference type="EMBL" id="CAL8144381.1"/>
    </source>
</evidence>
<sequence>MGRPANSKNGTTSAKNGRFRATKATTKMSVPKSQCDPTRLNMTEGKNSTGKADRAQINFPYDIRVCGFSSIINAATKGSPRVKQLLTDECDYIMECRVCRNLFRSLPNFLTHKQTYCKKAFDATWSIGLSNLIQSSDSVYDLEYEVDPELLVVDNDKYNVNNPSSSDTTAAVISDTLASLTSLRQTTNSRSTTNFYDELSSRLQKSKKSSPLENRHSNLDSNSEQSSPIIERIRLGIKPLVERSCGTIVLQQRILSDPSNCDIKSAHMNPIETAHKDTAILGPDGKVIYTGPSKGIETVVSKLTAKLQTMESSCSSDPSSFLISCETCKTVFDSDKALRQHRRESLDCGQIWGFKSPVSGVEKSESTECASENSVVPNKRLKFSENALSKCFSYVKTKRNAHKSVLQNPRKKSLSPVKKIKKKYSKLDSTCMNEDPDLSVIQSQDNSLSCNSCSKRFGTKHEMSLHLALCNGVINYALLRNSEPAEEKIRISVRNNHDEFKMSSASISSSNKQTENGDADCIIPVSSNESQVNSSPESSAHAKMSKQLPTSLRGDAAEVNNNKQYENGYCSRSENKAKTVDEDGATASMVLKCTNNTREDKVECAKRSDTISTDSGISTDSVAVACLKNQVDTSVLNSKKLKSPKPGSKPGVVLRDQVTDRLEKSIAIRRNPTSKKPMKLNLRKGIAVRLRKSGRMLRASKIITGGSKQ</sequence>
<proteinExistence type="predicted"/>
<name>A0ABP1S5X1_9HEXA</name>
<feature type="region of interest" description="Disordered" evidence="1">
    <location>
        <begin position="1"/>
        <end position="51"/>
    </location>
</feature>
<evidence type="ECO:0000256" key="1">
    <source>
        <dbReference type="SAM" id="MobiDB-lite"/>
    </source>
</evidence>
<feature type="compositionally biased region" description="Polar residues" evidence="1">
    <location>
        <begin position="525"/>
        <end position="538"/>
    </location>
</feature>
<dbReference type="Proteomes" id="UP001642540">
    <property type="component" value="Unassembled WGS sequence"/>
</dbReference>
<protein>
    <recommendedName>
        <fullName evidence="4">C2H2-type domain-containing protein</fullName>
    </recommendedName>
</protein>
<evidence type="ECO:0000313" key="3">
    <source>
        <dbReference type="Proteomes" id="UP001642540"/>
    </source>
</evidence>
<dbReference type="PANTHER" id="PTHR21020">
    <property type="entry name" value="ZINC FINGER PROTEIN 800"/>
    <property type="match status" value="1"/>
</dbReference>
<feature type="region of interest" description="Disordered" evidence="1">
    <location>
        <begin position="194"/>
        <end position="225"/>
    </location>
</feature>
<evidence type="ECO:0008006" key="4">
    <source>
        <dbReference type="Google" id="ProtNLM"/>
    </source>
</evidence>
<feature type="region of interest" description="Disordered" evidence="1">
    <location>
        <begin position="502"/>
        <end position="560"/>
    </location>
</feature>
<dbReference type="PANTHER" id="PTHR21020:SF0">
    <property type="entry name" value="ZINC FINGER PROTEIN 800"/>
    <property type="match status" value="1"/>
</dbReference>
<organism evidence="2 3">
    <name type="scientific">Orchesella dallaii</name>
    <dbReference type="NCBI Taxonomy" id="48710"/>
    <lineage>
        <taxon>Eukaryota</taxon>
        <taxon>Metazoa</taxon>
        <taxon>Ecdysozoa</taxon>
        <taxon>Arthropoda</taxon>
        <taxon>Hexapoda</taxon>
        <taxon>Collembola</taxon>
        <taxon>Entomobryomorpha</taxon>
        <taxon>Entomobryoidea</taxon>
        <taxon>Orchesellidae</taxon>
        <taxon>Orchesellinae</taxon>
        <taxon>Orchesella</taxon>
    </lineage>
</organism>
<comment type="caution">
    <text evidence="2">The sequence shown here is derived from an EMBL/GenBank/DDBJ whole genome shotgun (WGS) entry which is preliminary data.</text>
</comment>
<feature type="compositionally biased region" description="Polar residues" evidence="1">
    <location>
        <begin position="1"/>
        <end position="15"/>
    </location>
</feature>